<dbReference type="Gramene" id="KOM28062">
    <property type="protein sequence ID" value="KOM28062"/>
    <property type="gene ID" value="LR48_Vigan499s000600"/>
</dbReference>
<evidence type="ECO:0000313" key="2">
    <source>
        <dbReference type="Proteomes" id="UP000053144"/>
    </source>
</evidence>
<sequence length="84" mass="9667">MYSDAKERCHSRCSSEFRFWSEIHHRNRITSTGNDVEFWRYGQYQRGLDRSVLFVFLLGRSRSSMLQCSAGVSIAFGAEALPLG</sequence>
<accession>A0A0L9TC21</accession>
<proteinExistence type="predicted"/>
<organism evidence="1 2">
    <name type="scientific">Phaseolus angularis</name>
    <name type="common">Azuki bean</name>
    <name type="synonym">Vigna angularis</name>
    <dbReference type="NCBI Taxonomy" id="3914"/>
    <lineage>
        <taxon>Eukaryota</taxon>
        <taxon>Viridiplantae</taxon>
        <taxon>Streptophyta</taxon>
        <taxon>Embryophyta</taxon>
        <taxon>Tracheophyta</taxon>
        <taxon>Spermatophyta</taxon>
        <taxon>Magnoliopsida</taxon>
        <taxon>eudicotyledons</taxon>
        <taxon>Gunneridae</taxon>
        <taxon>Pentapetalae</taxon>
        <taxon>rosids</taxon>
        <taxon>fabids</taxon>
        <taxon>Fabales</taxon>
        <taxon>Fabaceae</taxon>
        <taxon>Papilionoideae</taxon>
        <taxon>50 kb inversion clade</taxon>
        <taxon>NPAAA clade</taxon>
        <taxon>indigoferoid/millettioid clade</taxon>
        <taxon>Phaseoleae</taxon>
        <taxon>Vigna</taxon>
    </lineage>
</organism>
<reference evidence="2" key="1">
    <citation type="journal article" date="2015" name="Proc. Natl. Acad. Sci. U.S.A.">
        <title>Genome sequencing of adzuki bean (Vigna angularis) provides insight into high starch and low fat accumulation and domestication.</title>
        <authorList>
            <person name="Yang K."/>
            <person name="Tian Z."/>
            <person name="Chen C."/>
            <person name="Luo L."/>
            <person name="Zhao B."/>
            <person name="Wang Z."/>
            <person name="Yu L."/>
            <person name="Li Y."/>
            <person name="Sun Y."/>
            <person name="Li W."/>
            <person name="Chen Y."/>
            <person name="Li Y."/>
            <person name="Zhang Y."/>
            <person name="Ai D."/>
            <person name="Zhao J."/>
            <person name="Shang C."/>
            <person name="Ma Y."/>
            <person name="Wu B."/>
            <person name="Wang M."/>
            <person name="Gao L."/>
            <person name="Sun D."/>
            <person name="Zhang P."/>
            <person name="Guo F."/>
            <person name="Wang W."/>
            <person name="Li Y."/>
            <person name="Wang J."/>
            <person name="Varshney R.K."/>
            <person name="Wang J."/>
            <person name="Ling H.Q."/>
            <person name="Wan P."/>
        </authorList>
    </citation>
    <scope>NUCLEOTIDE SEQUENCE</scope>
    <source>
        <strain evidence="2">cv. Jingnong 6</strain>
    </source>
</reference>
<dbReference type="Proteomes" id="UP000053144">
    <property type="component" value="Unassembled WGS sequence"/>
</dbReference>
<evidence type="ECO:0000313" key="1">
    <source>
        <dbReference type="EMBL" id="KOM28062.1"/>
    </source>
</evidence>
<dbReference type="AlphaFoldDB" id="A0A0L9TC21"/>
<protein>
    <submittedName>
        <fullName evidence="1">Uncharacterized protein</fullName>
    </submittedName>
</protein>
<dbReference type="EMBL" id="KQ258413">
    <property type="protein sequence ID" value="KOM28062.1"/>
    <property type="molecule type" value="Genomic_DNA"/>
</dbReference>
<name>A0A0L9TC21_PHAAN</name>
<gene>
    <name evidence="1" type="ORF">LR48_Vigan499s000600</name>
</gene>